<evidence type="ECO:0000313" key="3">
    <source>
        <dbReference type="Proteomes" id="UP000003053"/>
    </source>
</evidence>
<dbReference type="GO" id="GO:0016866">
    <property type="term" value="F:intramolecular transferase activity"/>
    <property type="evidence" value="ECO:0007669"/>
    <property type="project" value="InterPro"/>
</dbReference>
<dbReference type="InterPro" id="IPR006099">
    <property type="entry name" value="MeMalonylCoA_mutase_a/b_cat"/>
</dbReference>
<dbReference type="RefSeq" id="WP_004569969.1">
    <property type="nucleotide sequence ID" value="NZ_CH724148.1"/>
</dbReference>
<name>A4BYQ8_9FLAO</name>
<dbReference type="STRING" id="313594.PI23P_06745"/>
<dbReference type="PANTHER" id="PTHR48101">
    <property type="entry name" value="METHYLMALONYL-COA MUTASE, MITOCHONDRIAL-RELATED"/>
    <property type="match status" value="1"/>
</dbReference>
<dbReference type="PANTHER" id="PTHR48101:SF1">
    <property type="entry name" value="METHYLMALONYL-COA MUTASE, LARGE SUBUNIT"/>
    <property type="match status" value="1"/>
</dbReference>
<dbReference type="InterPro" id="IPR016176">
    <property type="entry name" value="Cbl-dep_enz_cat"/>
</dbReference>
<evidence type="ECO:0000259" key="1">
    <source>
        <dbReference type="Pfam" id="PF01642"/>
    </source>
</evidence>
<comment type="caution">
    <text evidence="2">The sequence shown here is derived from an EMBL/GenBank/DDBJ whole genome shotgun (WGS) entry which is preliminary data.</text>
</comment>
<dbReference type="CDD" id="cd03677">
    <property type="entry name" value="MM_CoA_mutase_beta"/>
    <property type="match status" value="1"/>
</dbReference>
<keyword evidence="3" id="KW-1185">Reference proteome</keyword>
<proteinExistence type="predicted"/>
<dbReference type="AlphaFoldDB" id="A4BYQ8"/>
<dbReference type="Proteomes" id="UP000003053">
    <property type="component" value="Unassembled WGS sequence"/>
</dbReference>
<dbReference type="Pfam" id="PF01642">
    <property type="entry name" value="MM_CoA_mutase"/>
    <property type="match status" value="1"/>
</dbReference>
<organism evidence="2 3">
    <name type="scientific">Polaribacter irgensii 23-P</name>
    <dbReference type="NCBI Taxonomy" id="313594"/>
    <lineage>
        <taxon>Bacteria</taxon>
        <taxon>Pseudomonadati</taxon>
        <taxon>Bacteroidota</taxon>
        <taxon>Flavobacteriia</taxon>
        <taxon>Flavobacteriales</taxon>
        <taxon>Flavobacteriaceae</taxon>
    </lineage>
</organism>
<evidence type="ECO:0000313" key="2">
    <source>
        <dbReference type="EMBL" id="EAR12301.1"/>
    </source>
</evidence>
<dbReference type="OrthoDB" id="9762378at2"/>
<dbReference type="GO" id="GO:0031419">
    <property type="term" value="F:cobalamin binding"/>
    <property type="evidence" value="ECO:0007669"/>
    <property type="project" value="InterPro"/>
</dbReference>
<sequence length="453" mass="51791">MSDFLFSEFEAISPAAWKQKIQVDLKGEDYNETLLWKTNEGITIKPFYTQEDASYQKEMGSKEGFRICQTIIISNEQEQNLLLIDAIKRGATAVQFIAKRKFNLAVLLQGIDLTVLKIYIKLNFLDATFTAEIAKFIPNKYCYFQIDILGSLAEDGNWFVNLKEDYRQLEHIVSTVDNALVVSGDLYQNAGANMVQQLAYSLAHANEYLNHFGAENAHKIHFQFSVAGHYFHEIAKLRAFRLLWEALLKEYGVDNATAHIFVQPATRNKTLYDYNVNMLRTTSECMSAILGGADTISNLPYDHIYAEKNDFGERIARNQLLILQQESGFQKSQNFAEGSYYITSLSTQMAEKALTIFKQIEQGGGFLKQLKEGNIQRKIKENASKEDTQFRQKELVLLGANLYPNKENLMHGNLAVAPFAKQRNIKTLFPPITRKRISENLEKQRLQQEIDSL</sequence>
<dbReference type="SUPFAM" id="SSF51703">
    <property type="entry name" value="Cobalamin (vitamin B12)-dependent enzymes"/>
    <property type="match status" value="1"/>
</dbReference>
<reference evidence="2 3" key="1">
    <citation type="submission" date="2006-02" db="EMBL/GenBank/DDBJ databases">
        <authorList>
            <person name="Murray A."/>
            <person name="Staley J."/>
            <person name="Ferriera S."/>
            <person name="Johnson J."/>
            <person name="Kravitz S."/>
            <person name="Halpern A."/>
            <person name="Remington K."/>
            <person name="Beeson K."/>
            <person name="Tran B."/>
            <person name="Rogers Y.-H."/>
            <person name="Friedman R."/>
            <person name="Venter J.C."/>
        </authorList>
    </citation>
    <scope>NUCLEOTIDE SEQUENCE [LARGE SCALE GENOMIC DNA]</scope>
    <source>
        <strain evidence="2 3">23-P</strain>
    </source>
</reference>
<feature type="domain" description="Methylmalonyl-CoA mutase alpha/beta chain catalytic" evidence="1">
    <location>
        <begin position="143"/>
        <end position="418"/>
    </location>
</feature>
<protein>
    <submittedName>
        <fullName evidence="2">Putative methylmalonyl-CoA mutase small subunit</fullName>
    </submittedName>
</protein>
<dbReference type="HOGENOM" id="CLU_009523_6_1_10"/>
<dbReference type="EMBL" id="AAOG01000002">
    <property type="protein sequence ID" value="EAR12301.1"/>
    <property type="molecule type" value="Genomic_DNA"/>
</dbReference>
<dbReference type="eggNOG" id="COG1884">
    <property type="taxonomic scope" value="Bacteria"/>
</dbReference>
<gene>
    <name evidence="2" type="ORF">PI23P_06745</name>
</gene>
<dbReference type="Gene3D" id="3.20.20.240">
    <property type="entry name" value="Methylmalonyl-CoA mutase"/>
    <property type="match status" value="1"/>
</dbReference>
<accession>A4BYQ8</accession>